<sequence>MVLVNPYFTIRTLFSNNLKITSMLLMLASFLFLPLLSPSACFLFLPLILERFLSTKEQAWGPFFHYSAVIAPLLASATISAIENLNKTIRQYHPQFNHRILTTSIPLTISISSILVSLRGNYKAFPLWQLFNGNIIPTPQEKLEIQSNYAAIELIPKTASVRAQDSLLPHLSQREQIYLLTEHYNDTVDYVLINPTNSHWPIPAEELPAIINKYLASPSYGLIYSQGNTLLFRKNSKDLCPVSKEIKDFLNHNKSNT</sequence>
<feature type="transmembrane region" description="Helical" evidence="1">
    <location>
        <begin position="20"/>
        <end position="48"/>
    </location>
</feature>
<keyword evidence="1" id="KW-1133">Transmembrane helix</keyword>
<keyword evidence="1" id="KW-0472">Membrane</keyword>
<evidence type="ECO:0000256" key="1">
    <source>
        <dbReference type="SAM" id="Phobius"/>
    </source>
</evidence>
<evidence type="ECO:0000313" key="3">
    <source>
        <dbReference type="Proteomes" id="UP000192520"/>
    </source>
</evidence>
<reference evidence="3" key="1">
    <citation type="submission" date="2017-03" db="EMBL/GenBank/DDBJ databases">
        <title>Novel pathways for hydrocarbon cycling and metabolic interdependencies in hydrothermal sediment communities.</title>
        <authorList>
            <person name="Dombrowski N."/>
            <person name="Seitz K."/>
            <person name="Teske A."/>
            <person name="Baker B."/>
        </authorList>
    </citation>
    <scope>NUCLEOTIDE SEQUENCE [LARGE SCALE GENOMIC DNA]</scope>
</reference>
<dbReference type="Proteomes" id="UP000192520">
    <property type="component" value="Unassembled WGS sequence"/>
</dbReference>
<proteinExistence type="predicted"/>
<dbReference type="InterPro" id="IPR018650">
    <property type="entry name" value="STSV1_Orf64"/>
</dbReference>
<keyword evidence="1" id="KW-0812">Transmembrane</keyword>
<feature type="transmembrane region" description="Helical" evidence="1">
    <location>
        <begin position="60"/>
        <end position="80"/>
    </location>
</feature>
<dbReference type="EMBL" id="MZGJ01000026">
    <property type="protein sequence ID" value="OQX50658.1"/>
    <property type="molecule type" value="Genomic_DNA"/>
</dbReference>
<evidence type="ECO:0000313" key="2">
    <source>
        <dbReference type="EMBL" id="OQX50658.1"/>
    </source>
</evidence>
<organism evidence="2 3">
    <name type="scientific">candidate division CPR3 bacterium 4484_211</name>
    <dbReference type="NCBI Taxonomy" id="1968527"/>
    <lineage>
        <taxon>Bacteria</taxon>
        <taxon>Bacteria division CPR3</taxon>
    </lineage>
</organism>
<accession>A0A1W9NX28</accession>
<comment type="caution">
    <text evidence="2">The sequence shown here is derived from an EMBL/GenBank/DDBJ whole genome shotgun (WGS) entry which is preliminary data.</text>
</comment>
<dbReference type="AlphaFoldDB" id="A0A1W9NX28"/>
<gene>
    <name evidence="2" type="ORF">B5M47_03525</name>
</gene>
<protein>
    <recommendedName>
        <fullName evidence="4">DUF2079 domain-containing protein</fullName>
    </recommendedName>
</protein>
<name>A0A1W9NX28_UNCC3</name>
<evidence type="ECO:0008006" key="4">
    <source>
        <dbReference type="Google" id="ProtNLM"/>
    </source>
</evidence>
<dbReference type="Pfam" id="PF09852">
    <property type="entry name" value="DUF2079"/>
    <property type="match status" value="1"/>
</dbReference>